<dbReference type="Gene3D" id="3.60.130.30">
    <property type="match status" value="1"/>
</dbReference>
<dbReference type="Proteomes" id="UP001165060">
    <property type="component" value="Unassembled WGS sequence"/>
</dbReference>
<comment type="caution">
    <text evidence="1">The sequence shown here is derived from an EMBL/GenBank/DDBJ whole genome shotgun (WGS) entry which is preliminary data.</text>
</comment>
<proteinExistence type="predicted"/>
<dbReference type="EMBL" id="BRYB01006259">
    <property type="protein sequence ID" value="GMI53615.1"/>
    <property type="molecule type" value="Genomic_DNA"/>
</dbReference>
<keyword evidence="2" id="KW-1185">Reference proteome</keyword>
<evidence type="ECO:0000313" key="2">
    <source>
        <dbReference type="Proteomes" id="UP001165060"/>
    </source>
</evidence>
<organism evidence="1 2">
    <name type="scientific">Tetraparma gracilis</name>
    <dbReference type="NCBI Taxonomy" id="2962635"/>
    <lineage>
        <taxon>Eukaryota</taxon>
        <taxon>Sar</taxon>
        <taxon>Stramenopiles</taxon>
        <taxon>Ochrophyta</taxon>
        <taxon>Bolidophyceae</taxon>
        <taxon>Parmales</taxon>
        <taxon>Triparmaceae</taxon>
        <taxon>Tetraparma</taxon>
    </lineage>
</organism>
<accession>A0ABQ6NBT9</accession>
<sequence>MPAPLYYSLLRNLEKDRASGVMYMKRRPSSTVAITKEDAAGAEWPSLFCQVSELAHAKADALEAQRACLEWALGSGEGAPLGKHAAASGEGAPLGKHAATVRRQGGTAEATLLAAPRFVNYTAKGQGVRMHADDNGHGWAVVLVLGDWSGGGDLVMAAKRGNVAIPPNSVYVLRGKDYEHAVSKLKGNGSFRYSLVTFL</sequence>
<name>A0ABQ6NBT9_9STRA</name>
<gene>
    <name evidence="1" type="ORF">TeGR_g8737</name>
</gene>
<reference evidence="1 2" key="1">
    <citation type="journal article" date="2023" name="Commun. Biol.">
        <title>Genome analysis of Parmales, the sister group of diatoms, reveals the evolutionary specialization of diatoms from phago-mixotrophs to photoautotrophs.</title>
        <authorList>
            <person name="Ban H."/>
            <person name="Sato S."/>
            <person name="Yoshikawa S."/>
            <person name="Yamada K."/>
            <person name="Nakamura Y."/>
            <person name="Ichinomiya M."/>
            <person name="Sato N."/>
            <person name="Blanc-Mathieu R."/>
            <person name="Endo H."/>
            <person name="Kuwata A."/>
            <person name="Ogata H."/>
        </authorList>
    </citation>
    <scope>NUCLEOTIDE SEQUENCE [LARGE SCALE GENOMIC DNA]</scope>
</reference>
<evidence type="ECO:0000313" key="1">
    <source>
        <dbReference type="EMBL" id="GMI53615.1"/>
    </source>
</evidence>
<evidence type="ECO:0008006" key="3">
    <source>
        <dbReference type="Google" id="ProtNLM"/>
    </source>
</evidence>
<protein>
    <recommendedName>
        <fullName evidence="3">Fe2OG dioxygenase domain-containing protein</fullName>
    </recommendedName>
</protein>